<dbReference type="Pfam" id="PF04575">
    <property type="entry name" value="SlipAM"/>
    <property type="match status" value="1"/>
</dbReference>
<dbReference type="Gene3D" id="1.25.40.10">
    <property type="entry name" value="Tetratricopeptide repeat domain"/>
    <property type="match status" value="1"/>
</dbReference>
<dbReference type="InterPro" id="IPR007655">
    <property type="entry name" value="Slam_C"/>
</dbReference>
<organism evidence="3 4">
    <name type="scientific">Boseongicola aestuarii</name>
    <dbReference type="NCBI Taxonomy" id="1470561"/>
    <lineage>
        <taxon>Bacteria</taxon>
        <taxon>Pseudomonadati</taxon>
        <taxon>Pseudomonadota</taxon>
        <taxon>Alphaproteobacteria</taxon>
        <taxon>Rhodobacterales</taxon>
        <taxon>Paracoccaceae</taxon>
        <taxon>Boseongicola</taxon>
    </lineage>
</organism>
<sequence>MQGTMNAMGSRLRAAFLSLGVSLLLLVAGPMQAQTSPESTQTLSVPQARVLARQAFQSGNLALADQLATVLLQRDSKDAEALILRALVARRAGALDIAEKAATDAYRFSDNPALQFDAAFLVADIKTLNEQFTRAEFWLRRADNVATDDARREAARRAFQNVSRLNPLSVQLRFTARPSNNVNNGAETLVIDLGGLPFFLDPSGQQLGGYEASTGISLAYRLFENETQKTEALAELFYRKIWLDSDAKELVPTAQGSDFDYGVVIVGIRDQRLIWPDLGITEITTLVGQSAYGHADLARWGEVKIGQTVRQSDTQQLRFATTLRTEKRLDSDVNSSDSLAFSVDMTRAAESGGTFGVGATFKNVWSDSGTVDLASVALRANRALDRIGAIQPRFNTSVEQRNYHKFSAIAGGRDDTTLSLGIDVTFPDVSYFGFVPQASLQARRTWSTVDIYDRNEYSFGITAVSRF</sequence>
<feature type="signal peptide" evidence="1">
    <location>
        <begin position="1"/>
        <end position="33"/>
    </location>
</feature>
<protein>
    <recommendedName>
        <fullName evidence="2">Surface lipoprotein assembly modifier C-terminal domain-containing protein</fullName>
    </recommendedName>
</protein>
<feature type="chain" id="PRO_5013144834" description="Surface lipoprotein assembly modifier C-terminal domain-containing protein" evidence="1">
    <location>
        <begin position="34"/>
        <end position="467"/>
    </location>
</feature>
<evidence type="ECO:0000313" key="3">
    <source>
        <dbReference type="EMBL" id="SMX22664.1"/>
    </source>
</evidence>
<dbReference type="AlphaFoldDB" id="A0A238IYB7"/>
<keyword evidence="4" id="KW-1185">Reference proteome</keyword>
<gene>
    <name evidence="3" type="ORF">BOA8489_00762</name>
</gene>
<feature type="domain" description="Surface lipoprotein assembly modifier C-terminal" evidence="2">
    <location>
        <begin position="303"/>
        <end position="463"/>
    </location>
</feature>
<dbReference type="InterPro" id="IPR011990">
    <property type="entry name" value="TPR-like_helical_dom_sf"/>
</dbReference>
<dbReference type="OrthoDB" id="7684399at2"/>
<dbReference type="EMBL" id="FXXQ01000002">
    <property type="protein sequence ID" value="SMX22664.1"/>
    <property type="molecule type" value="Genomic_DNA"/>
</dbReference>
<proteinExistence type="predicted"/>
<dbReference type="Proteomes" id="UP000201838">
    <property type="component" value="Unassembled WGS sequence"/>
</dbReference>
<name>A0A238IYB7_9RHOB</name>
<evidence type="ECO:0000259" key="2">
    <source>
        <dbReference type="Pfam" id="PF04575"/>
    </source>
</evidence>
<reference evidence="3 4" key="1">
    <citation type="submission" date="2017-05" db="EMBL/GenBank/DDBJ databases">
        <authorList>
            <person name="Song R."/>
            <person name="Chenine A.L."/>
            <person name="Ruprecht R.M."/>
        </authorList>
    </citation>
    <scope>NUCLEOTIDE SEQUENCE [LARGE SCALE GENOMIC DNA]</scope>
    <source>
        <strain evidence="3 4">CECT 8489</strain>
    </source>
</reference>
<keyword evidence="1" id="KW-0732">Signal</keyword>
<evidence type="ECO:0000313" key="4">
    <source>
        <dbReference type="Proteomes" id="UP000201838"/>
    </source>
</evidence>
<accession>A0A238IYB7</accession>
<dbReference type="SUPFAM" id="SSF48452">
    <property type="entry name" value="TPR-like"/>
    <property type="match status" value="1"/>
</dbReference>
<evidence type="ECO:0000256" key="1">
    <source>
        <dbReference type="SAM" id="SignalP"/>
    </source>
</evidence>